<sequence length="157" mass="18564">MKQDQWLSQQTITDHTNKVYSLSLNEQQNKLIICSEDSQILVIEQQQLVKKWIIRQKIKDSNTKEYRKTKEIAVKFGSNGDWYLFPQQYIKSKCLLVNKNGNHVNLMRKKENGDLILQQSIDFGTSGIYGQLSCDGEFWITWNWISKEIHIRKLKEL</sequence>
<keyword evidence="2" id="KW-1185">Reference proteome</keyword>
<dbReference type="OrthoDB" id="308943at2759"/>
<name>A0A8S1RND3_9CILI</name>
<dbReference type="EMBL" id="CAJJDN010000199">
    <property type="protein sequence ID" value="CAD8128883.1"/>
    <property type="molecule type" value="Genomic_DNA"/>
</dbReference>
<comment type="caution">
    <text evidence="1">The sequence shown here is derived from an EMBL/GenBank/DDBJ whole genome shotgun (WGS) entry which is preliminary data.</text>
</comment>
<dbReference type="Proteomes" id="UP000692954">
    <property type="component" value="Unassembled WGS sequence"/>
</dbReference>
<dbReference type="GO" id="GO:0097361">
    <property type="term" value="C:cytosolic [4Fe-4S] assembly targeting complex"/>
    <property type="evidence" value="ECO:0007669"/>
    <property type="project" value="TreeGrafter"/>
</dbReference>
<dbReference type="PANTHER" id="PTHR19920:SF0">
    <property type="entry name" value="CYTOSOLIC IRON-SULFUR PROTEIN ASSEMBLY PROTEIN CIAO1-RELATED"/>
    <property type="match status" value="1"/>
</dbReference>
<dbReference type="AlphaFoldDB" id="A0A8S1RND3"/>
<protein>
    <submittedName>
        <fullName evidence="1">Uncharacterized protein</fullName>
    </submittedName>
</protein>
<dbReference type="GO" id="GO:0016226">
    <property type="term" value="P:iron-sulfur cluster assembly"/>
    <property type="evidence" value="ECO:0007669"/>
    <property type="project" value="TreeGrafter"/>
</dbReference>
<accession>A0A8S1RND3</accession>
<reference evidence="1" key="1">
    <citation type="submission" date="2021-01" db="EMBL/GenBank/DDBJ databases">
        <authorList>
            <consortium name="Genoscope - CEA"/>
            <person name="William W."/>
        </authorList>
    </citation>
    <scope>NUCLEOTIDE SEQUENCE</scope>
</reference>
<evidence type="ECO:0000313" key="2">
    <source>
        <dbReference type="Proteomes" id="UP000692954"/>
    </source>
</evidence>
<organism evidence="1 2">
    <name type="scientific">Paramecium sonneborni</name>
    <dbReference type="NCBI Taxonomy" id="65129"/>
    <lineage>
        <taxon>Eukaryota</taxon>
        <taxon>Sar</taxon>
        <taxon>Alveolata</taxon>
        <taxon>Ciliophora</taxon>
        <taxon>Intramacronucleata</taxon>
        <taxon>Oligohymenophorea</taxon>
        <taxon>Peniculida</taxon>
        <taxon>Parameciidae</taxon>
        <taxon>Paramecium</taxon>
    </lineage>
</organism>
<gene>
    <name evidence="1" type="ORF">PSON_ATCC_30995.1.T1990028</name>
</gene>
<dbReference type="PANTHER" id="PTHR19920">
    <property type="entry name" value="WD40 PROTEIN CIAO1"/>
    <property type="match status" value="1"/>
</dbReference>
<proteinExistence type="predicted"/>
<evidence type="ECO:0000313" key="1">
    <source>
        <dbReference type="EMBL" id="CAD8128883.1"/>
    </source>
</evidence>